<dbReference type="Proteomes" id="UP000663193">
    <property type="component" value="Chromosome 11"/>
</dbReference>
<evidence type="ECO:0000313" key="2">
    <source>
        <dbReference type="Proteomes" id="UP000663193"/>
    </source>
</evidence>
<dbReference type="VEuPathDB" id="FungiDB:JI435_415250"/>
<dbReference type="EMBL" id="CP069033">
    <property type="protein sequence ID" value="QRD00482.1"/>
    <property type="molecule type" value="Genomic_DNA"/>
</dbReference>
<proteinExistence type="predicted"/>
<keyword evidence="2" id="KW-1185">Reference proteome</keyword>
<reference evidence="2" key="1">
    <citation type="journal article" date="2021" name="BMC Genomics">
        <title>Chromosome-level genome assembly and manually-curated proteome of model necrotroph Parastagonospora nodorum Sn15 reveals a genome-wide trove of candidate effector homologs, and redundancy of virulence-related functions within an accessory chromosome.</title>
        <authorList>
            <person name="Bertazzoni S."/>
            <person name="Jones D.A.B."/>
            <person name="Phan H.T."/>
            <person name="Tan K.-C."/>
            <person name="Hane J.K."/>
        </authorList>
    </citation>
    <scope>NUCLEOTIDE SEQUENCE [LARGE SCALE GENOMIC DNA]</scope>
    <source>
        <strain evidence="2">SN15 / ATCC MYA-4574 / FGSC 10173)</strain>
    </source>
</reference>
<evidence type="ECO:0000313" key="1">
    <source>
        <dbReference type="EMBL" id="QRD00482.1"/>
    </source>
</evidence>
<organism evidence="1 2">
    <name type="scientific">Phaeosphaeria nodorum (strain SN15 / ATCC MYA-4574 / FGSC 10173)</name>
    <name type="common">Glume blotch fungus</name>
    <name type="synonym">Parastagonospora nodorum</name>
    <dbReference type="NCBI Taxonomy" id="321614"/>
    <lineage>
        <taxon>Eukaryota</taxon>
        <taxon>Fungi</taxon>
        <taxon>Dikarya</taxon>
        <taxon>Ascomycota</taxon>
        <taxon>Pezizomycotina</taxon>
        <taxon>Dothideomycetes</taxon>
        <taxon>Pleosporomycetidae</taxon>
        <taxon>Pleosporales</taxon>
        <taxon>Pleosporineae</taxon>
        <taxon>Phaeosphaeriaceae</taxon>
        <taxon>Parastagonospora</taxon>
    </lineage>
</organism>
<name>A0A7U2F897_PHANO</name>
<accession>A0A7U2F897</accession>
<sequence length="50" mass="5726">MSLLHSRIVLNQDRFRCRSRCTDSNRGGINLRISGATSSEKSRLCQEKPF</sequence>
<gene>
    <name evidence="1" type="ORF">JI435_415250</name>
</gene>
<dbReference type="AlphaFoldDB" id="A0A7U2F897"/>
<protein>
    <submittedName>
        <fullName evidence="1">Uncharacterized protein</fullName>
    </submittedName>
</protein>